<evidence type="ECO:0000256" key="2">
    <source>
        <dbReference type="SAM" id="MobiDB-lite"/>
    </source>
</evidence>
<gene>
    <name evidence="3" type="ORF">FB45DRAFT_867284</name>
</gene>
<feature type="region of interest" description="Disordered" evidence="2">
    <location>
        <begin position="355"/>
        <end position="438"/>
    </location>
</feature>
<feature type="compositionally biased region" description="Low complexity" evidence="2">
    <location>
        <begin position="194"/>
        <end position="205"/>
    </location>
</feature>
<comment type="caution">
    <text evidence="3">The sequence shown here is derived from an EMBL/GenBank/DDBJ whole genome shotgun (WGS) entry which is preliminary data.</text>
</comment>
<feature type="compositionally biased region" description="Pro residues" evidence="2">
    <location>
        <begin position="461"/>
        <end position="473"/>
    </location>
</feature>
<feature type="compositionally biased region" description="Polar residues" evidence="2">
    <location>
        <begin position="428"/>
        <end position="438"/>
    </location>
</feature>
<keyword evidence="4" id="KW-1185">Reference proteome</keyword>
<organism evidence="3 4">
    <name type="scientific">Roridomyces roridus</name>
    <dbReference type="NCBI Taxonomy" id="1738132"/>
    <lineage>
        <taxon>Eukaryota</taxon>
        <taxon>Fungi</taxon>
        <taxon>Dikarya</taxon>
        <taxon>Basidiomycota</taxon>
        <taxon>Agaricomycotina</taxon>
        <taxon>Agaricomycetes</taxon>
        <taxon>Agaricomycetidae</taxon>
        <taxon>Agaricales</taxon>
        <taxon>Marasmiineae</taxon>
        <taxon>Mycenaceae</taxon>
        <taxon>Roridomyces</taxon>
    </lineage>
</organism>
<feature type="compositionally biased region" description="Polar residues" evidence="2">
    <location>
        <begin position="206"/>
        <end position="216"/>
    </location>
</feature>
<dbReference type="AlphaFoldDB" id="A0AAD7FPV6"/>
<reference evidence="3" key="1">
    <citation type="submission" date="2023-03" db="EMBL/GenBank/DDBJ databases">
        <title>Massive genome expansion in bonnet fungi (Mycena s.s.) driven by repeated elements and novel gene families across ecological guilds.</title>
        <authorList>
            <consortium name="Lawrence Berkeley National Laboratory"/>
            <person name="Harder C.B."/>
            <person name="Miyauchi S."/>
            <person name="Viragh M."/>
            <person name="Kuo A."/>
            <person name="Thoen E."/>
            <person name="Andreopoulos B."/>
            <person name="Lu D."/>
            <person name="Skrede I."/>
            <person name="Drula E."/>
            <person name="Henrissat B."/>
            <person name="Morin E."/>
            <person name="Kohler A."/>
            <person name="Barry K."/>
            <person name="LaButti K."/>
            <person name="Morin E."/>
            <person name="Salamov A."/>
            <person name="Lipzen A."/>
            <person name="Mereny Z."/>
            <person name="Hegedus B."/>
            <person name="Baldrian P."/>
            <person name="Stursova M."/>
            <person name="Weitz H."/>
            <person name="Taylor A."/>
            <person name="Grigoriev I.V."/>
            <person name="Nagy L.G."/>
            <person name="Martin F."/>
            <person name="Kauserud H."/>
        </authorList>
    </citation>
    <scope>NUCLEOTIDE SEQUENCE</scope>
    <source>
        <strain evidence="3">9284</strain>
    </source>
</reference>
<proteinExistence type="predicted"/>
<evidence type="ECO:0000313" key="4">
    <source>
        <dbReference type="Proteomes" id="UP001221142"/>
    </source>
</evidence>
<evidence type="ECO:0000313" key="3">
    <source>
        <dbReference type="EMBL" id="KAJ7631077.1"/>
    </source>
</evidence>
<protein>
    <submittedName>
        <fullName evidence="3">Uncharacterized protein</fullName>
    </submittedName>
</protein>
<feature type="compositionally biased region" description="Acidic residues" evidence="2">
    <location>
        <begin position="79"/>
        <end position="93"/>
    </location>
</feature>
<feature type="region of interest" description="Disordered" evidence="2">
    <location>
        <begin position="284"/>
        <end position="306"/>
    </location>
</feature>
<sequence length="567" mass="60970">MSLPSRKDLLEMKRPDIQRLCKDYGVRANLKTESLIELLLDTKKTNPRGAPPPQTRRSVSTRQASHSVPRISSVIIHDTDDEDAEGEDEEEEIENKPEPEPEPVPAATRSRKAKETQLRLGVGRPVQAGGSGPRAVTRSSSVAKGKRGKNSKAIKPVEETIQEEEEEQPSQGWLSPSHRLCLSLMSPAGPSQLPAAPAEPANPTPDQTADPSTLSSAIADALQPVYQQLAQLPLLQNELMQLKKQVADMKALEQKVATLTAQVDSQAAELEQLKHTNMVASRLALPPTSPRLPNSPVAGSSKAINLPNPGFAPSLLGKRHRDSTESNLTGVIEAGQEDDLDEQELAKTVVRPMKKRAKLDEEQPEEPDDFLVHDDSELQDAPPRVPSFTVYTGAEEELYVDPPPPTQALPAFYGDETSPSGSGPRRGPTTSTQHASENQHPFSYAFVPLTSTPADLAFPTFPYPEPPQSPSPSGPAESGPSRTSERTDIFAPFGLPAPGRPRSRVTSTSAPRGGDATATTVDPAALTGSPGLKRTMYGTELDNDTRFGDFGLESVASGFWASGGGRF</sequence>
<dbReference type="Proteomes" id="UP001221142">
    <property type="component" value="Unassembled WGS sequence"/>
</dbReference>
<name>A0AAD7FPV6_9AGAR</name>
<feature type="compositionally biased region" description="Polar residues" evidence="2">
    <location>
        <begin position="55"/>
        <end position="66"/>
    </location>
</feature>
<keyword evidence="1" id="KW-0175">Coiled coil</keyword>
<feature type="region of interest" description="Disordered" evidence="2">
    <location>
        <begin position="456"/>
        <end position="537"/>
    </location>
</feature>
<feature type="coiled-coil region" evidence="1">
    <location>
        <begin position="232"/>
        <end position="276"/>
    </location>
</feature>
<evidence type="ECO:0000256" key="1">
    <source>
        <dbReference type="SAM" id="Coils"/>
    </source>
</evidence>
<feature type="region of interest" description="Disordered" evidence="2">
    <location>
        <begin position="41"/>
        <end position="216"/>
    </location>
</feature>
<accession>A0AAD7FPV6</accession>
<dbReference type="EMBL" id="JARKIF010000009">
    <property type="protein sequence ID" value="KAJ7631077.1"/>
    <property type="molecule type" value="Genomic_DNA"/>
</dbReference>